<evidence type="ECO:0000313" key="3">
    <source>
        <dbReference type="EMBL" id="KFF13559.1"/>
    </source>
</evidence>
<dbReference type="RefSeq" id="WP_034710189.1">
    <property type="nucleotide sequence ID" value="NZ_JPRH01000002.1"/>
</dbReference>
<dbReference type="Proteomes" id="UP000028705">
    <property type="component" value="Unassembled WGS sequence"/>
</dbReference>
<proteinExistence type="inferred from homology"/>
<dbReference type="eggNOG" id="COG1673">
    <property type="taxonomic scope" value="Bacteria"/>
</dbReference>
<organism evidence="3 4">
    <name type="scientific">Chryseobacterium soli</name>
    <dbReference type="NCBI Taxonomy" id="445961"/>
    <lineage>
        <taxon>Bacteria</taxon>
        <taxon>Pseudomonadati</taxon>
        <taxon>Bacteroidota</taxon>
        <taxon>Flavobacteriia</taxon>
        <taxon>Flavobacteriales</taxon>
        <taxon>Weeksellaceae</taxon>
        <taxon>Chryseobacterium group</taxon>
        <taxon>Chryseobacterium</taxon>
    </lineage>
</organism>
<dbReference type="InterPro" id="IPR015947">
    <property type="entry name" value="PUA-like_sf"/>
</dbReference>
<dbReference type="OrthoDB" id="9793567at2"/>
<accession>A0A086AA45</accession>
<sequence>MKYYIAVASKDHVEKGVEGGFMQANHGKAASLQRLKTGDWIIFYSPKRYFEKDEKCQCFTAIGEIKDEEMYQGVMMSSDFQPFRRNVHFYECAETSIIPLIEQLDFIADKKKWGFSFRFGFLEIPEKDFQFIKNRML</sequence>
<name>A0A086AA45_9FLAO</name>
<feature type="domain" description="EVE" evidence="2">
    <location>
        <begin position="2"/>
        <end position="133"/>
    </location>
</feature>
<evidence type="ECO:0000313" key="4">
    <source>
        <dbReference type="Proteomes" id="UP000028705"/>
    </source>
</evidence>
<dbReference type="STRING" id="445961.IW15_07180"/>
<dbReference type="Pfam" id="PF01878">
    <property type="entry name" value="EVE"/>
    <property type="match status" value="1"/>
</dbReference>
<dbReference type="EMBL" id="JPRH01000002">
    <property type="protein sequence ID" value="KFF13559.1"/>
    <property type="molecule type" value="Genomic_DNA"/>
</dbReference>
<dbReference type="CDD" id="cd21132">
    <property type="entry name" value="EVE-like"/>
    <property type="match status" value="1"/>
</dbReference>
<dbReference type="NCBIfam" id="NF002616">
    <property type="entry name" value="PRK02268.1-2"/>
    <property type="match status" value="1"/>
</dbReference>
<comment type="similarity">
    <text evidence="1">Belongs to the UPF0310 family.</text>
</comment>
<dbReference type="HAMAP" id="MF_00771">
    <property type="entry name" value="UPF0310"/>
    <property type="match status" value="1"/>
</dbReference>
<keyword evidence="4" id="KW-1185">Reference proteome</keyword>
<dbReference type="Gene3D" id="3.10.590.10">
    <property type="entry name" value="ph1033 like domains"/>
    <property type="match status" value="1"/>
</dbReference>
<evidence type="ECO:0000256" key="1">
    <source>
        <dbReference type="HAMAP-Rule" id="MF_00771"/>
    </source>
</evidence>
<reference evidence="3 4" key="1">
    <citation type="submission" date="2014-07" db="EMBL/GenBank/DDBJ databases">
        <title>Genome of Chryseobacterium soli DSM 19298.</title>
        <authorList>
            <person name="Stropko S.J."/>
            <person name="Pipes S.E."/>
            <person name="Newman J."/>
        </authorList>
    </citation>
    <scope>NUCLEOTIDE SEQUENCE [LARGE SCALE GENOMIC DNA]</scope>
    <source>
        <strain evidence="3 4">DSM 19298</strain>
    </source>
</reference>
<dbReference type="InterPro" id="IPR002740">
    <property type="entry name" value="EVE_domain"/>
</dbReference>
<comment type="caution">
    <text evidence="3">The sequence shown here is derived from an EMBL/GenBank/DDBJ whole genome shotgun (WGS) entry which is preliminary data.</text>
</comment>
<dbReference type="InterPro" id="IPR022996">
    <property type="entry name" value="UPF0310"/>
</dbReference>
<dbReference type="AlphaFoldDB" id="A0A086AA45"/>
<dbReference type="SUPFAM" id="SSF88697">
    <property type="entry name" value="PUA domain-like"/>
    <property type="match status" value="1"/>
</dbReference>
<gene>
    <name evidence="3" type="ORF">IW15_07180</name>
</gene>
<protein>
    <recommendedName>
        <fullName evidence="1">UPF0310 protein IW15_07180</fullName>
    </recommendedName>
</protein>
<evidence type="ECO:0000259" key="2">
    <source>
        <dbReference type="Pfam" id="PF01878"/>
    </source>
</evidence>